<proteinExistence type="predicted"/>
<evidence type="ECO:0000256" key="1">
    <source>
        <dbReference type="SAM" id="MobiDB-lite"/>
    </source>
</evidence>
<name>A0AA40AA98_9PEZI</name>
<protein>
    <submittedName>
        <fullName evidence="2">Uncharacterized protein</fullName>
    </submittedName>
</protein>
<dbReference type="EMBL" id="JAUKTV010000016">
    <property type="protein sequence ID" value="KAK0712139.1"/>
    <property type="molecule type" value="Genomic_DNA"/>
</dbReference>
<feature type="region of interest" description="Disordered" evidence="1">
    <location>
        <begin position="12"/>
        <end position="70"/>
    </location>
</feature>
<keyword evidence="3" id="KW-1185">Reference proteome</keyword>
<gene>
    <name evidence="2" type="ORF">B0T21DRAFT_375991</name>
</gene>
<sequence length="372" mass="41370">MSAALAALKKVQTALGSARSSSDKREASALSCSDKMKASARSSSVKTKKSVTSPHGWSEPGPLGRSAKTGGCRLPQLKLIASAWEARRGGEQDEIDARTSEKLAADLARPFGQSTGRGFSLTRFRTHGDYNTVSMRQQDVWSPWMGPGHTATLRTLYEIGHVITHADPICEHLGWADEYPFLVPNMANFSLDQRFSEEEARRIATFSLPITALDREITPLLPESVFMHKRLQCALFHRVDCMCPDSIAFGALKGCPRCYTDYAVNIAPDPAPGRPDGRLLVFTTWKCLGNGTESSHYWRSHLTSANPERHYGLGHAHWSYESGRAHPFKHEINVAEIQSFIASARSSLRESPPEYSYTWYGRRRAGFVRCHN</sequence>
<dbReference type="AlphaFoldDB" id="A0AA40AA98"/>
<evidence type="ECO:0000313" key="2">
    <source>
        <dbReference type="EMBL" id="KAK0712139.1"/>
    </source>
</evidence>
<organism evidence="2 3">
    <name type="scientific">Apiosordaria backusii</name>
    <dbReference type="NCBI Taxonomy" id="314023"/>
    <lineage>
        <taxon>Eukaryota</taxon>
        <taxon>Fungi</taxon>
        <taxon>Dikarya</taxon>
        <taxon>Ascomycota</taxon>
        <taxon>Pezizomycotina</taxon>
        <taxon>Sordariomycetes</taxon>
        <taxon>Sordariomycetidae</taxon>
        <taxon>Sordariales</taxon>
        <taxon>Lasiosphaeriaceae</taxon>
        <taxon>Apiosordaria</taxon>
    </lineage>
</organism>
<reference evidence="2" key="1">
    <citation type="submission" date="2023-06" db="EMBL/GenBank/DDBJ databases">
        <title>Genome-scale phylogeny and comparative genomics of the fungal order Sordariales.</title>
        <authorList>
            <consortium name="Lawrence Berkeley National Laboratory"/>
            <person name="Hensen N."/>
            <person name="Bonometti L."/>
            <person name="Westerberg I."/>
            <person name="Brannstrom I.O."/>
            <person name="Guillou S."/>
            <person name="Cros-Aarteil S."/>
            <person name="Calhoun S."/>
            <person name="Haridas S."/>
            <person name="Kuo A."/>
            <person name="Mondo S."/>
            <person name="Pangilinan J."/>
            <person name="Riley R."/>
            <person name="Labutti K."/>
            <person name="Andreopoulos B."/>
            <person name="Lipzen A."/>
            <person name="Chen C."/>
            <person name="Yanf M."/>
            <person name="Daum C."/>
            <person name="Ng V."/>
            <person name="Clum A."/>
            <person name="Steindorff A."/>
            <person name="Ohm R."/>
            <person name="Martin F."/>
            <person name="Silar P."/>
            <person name="Natvig D."/>
            <person name="Lalanne C."/>
            <person name="Gautier V."/>
            <person name="Ament-Velasquez S.L."/>
            <person name="Kruys A."/>
            <person name="Hutchinson M.I."/>
            <person name="Powell A.J."/>
            <person name="Barry K."/>
            <person name="Miller A.N."/>
            <person name="Grigoriev I.V."/>
            <person name="Debuchy R."/>
            <person name="Gladieux P."/>
            <person name="Thoren M.H."/>
            <person name="Johannesson H."/>
        </authorList>
    </citation>
    <scope>NUCLEOTIDE SEQUENCE</scope>
    <source>
        <strain evidence="2">CBS 540.89</strain>
    </source>
</reference>
<comment type="caution">
    <text evidence="2">The sequence shown here is derived from an EMBL/GenBank/DDBJ whole genome shotgun (WGS) entry which is preliminary data.</text>
</comment>
<feature type="compositionally biased region" description="Low complexity" evidence="1">
    <location>
        <begin position="39"/>
        <end position="53"/>
    </location>
</feature>
<accession>A0AA40AA98</accession>
<evidence type="ECO:0000313" key="3">
    <source>
        <dbReference type="Proteomes" id="UP001172159"/>
    </source>
</evidence>
<dbReference type="Proteomes" id="UP001172159">
    <property type="component" value="Unassembled WGS sequence"/>
</dbReference>